<comment type="caution">
    <text evidence="2">The sequence shown here is derived from an EMBL/GenBank/DDBJ whole genome shotgun (WGS) entry which is preliminary data.</text>
</comment>
<keyword evidence="1" id="KW-0732">Signal</keyword>
<keyword evidence="3" id="KW-1185">Reference proteome</keyword>
<dbReference type="EMBL" id="QEKH01000014">
    <property type="protein sequence ID" value="PVY41489.1"/>
    <property type="molecule type" value="Genomic_DNA"/>
</dbReference>
<accession>A0A2U1AYI8</accession>
<dbReference type="GeneID" id="78295453"/>
<name>A0A2U1AYI8_9BACT</name>
<protein>
    <submittedName>
        <fullName evidence="2">Uncharacterized protein</fullName>
    </submittedName>
</protein>
<feature type="chain" id="PRO_5015576942" evidence="1">
    <location>
        <begin position="21"/>
        <end position="245"/>
    </location>
</feature>
<gene>
    <name evidence="2" type="ORF">C8D82_114103</name>
</gene>
<sequence>MKLSTFALPLLLTFCGIALTAGETIFKETVGLCSKLSIPISPDYLTPEELKNGEVTLFATASNKIAGWTIHGKYDSAKNVKNLYLTDGENETGLDPQPTADHFGVIGSGVPLKLHFKLPPKAADNGVELIISKGIFGMGHAPEGPFTFEVWKGVRLTEPKVAAKVDKLRNYVVTVQAGGEGLKYKYEVENGRTSETTSTTFRGRIPAGQDKVKLKVTVSAPDGTSQVKEVEVLAPQSEESESTAR</sequence>
<organism evidence="2 3">
    <name type="scientific">Victivallis vadensis</name>
    <dbReference type="NCBI Taxonomy" id="172901"/>
    <lineage>
        <taxon>Bacteria</taxon>
        <taxon>Pseudomonadati</taxon>
        <taxon>Lentisphaerota</taxon>
        <taxon>Lentisphaeria</taxon>
        <taxon>Victivallales</taxon>
        <taxon>Victivallaceae</taxon>
        <taxon>Victivallis</taxon>
    </lineage>
</organism>
<evidence type="ECO:0000313" key="2">
    <source>
        <dbReference type="EMBL" id="PVY41489.1"/>
    </source>
</evidence>
<evidence type="ECO:0000313" key="3">
    <source>
        <dbReference type="Proteomes" id="UP000245959"/>
    </source>
</evidence>
<dbReference type="RefSeq" id="WP_116884140.1">
    <property type="nucleotide sequence ID" value="NZ_CALXNT010000106.1"/>
</dbReference>
<dbReference type="AlphaFoldDB" id="A0A2U1AYI8"/>
<proteinExistence type="predicted"/>
<reference evidence="2 3" key="1">
    <citation type="submission" date="2018-04" db="EMBL/GenBank/DDBJ databases">
        <title>Genomic Encyclopedia of Type Strains, Phase IV (KMG-IV): sequencing the most valuable type-strain genomes for metagenomic binning, comparative biology and taxonomic classification.</title>
        <authorList>
            <person name="Goeker M."/>
        </authorList>
    </citation>
    <scope>NUCLEOTIDE SEQUENCE [LARGE SCALE GENOMIC DNA]</scope>
    <source>
        <strain evidence="2 3">DSM 14823</strain>
    </source>
</reference>
<evidence type="ECO:0000256" key="1">
    <source>
        <dbReference type="SAM" id="SignalP"/>
    </source>
</evidence>
<dbReference type="Proteomes" id="UP000245959">
    <property type="component" value="Unassembled WGS sequence"/>
</dbReference>
<feature type="signal peptide" evidence="1">
    <location>
        <begin position="1"/>
        <end position="20"/>
    </location>
</feature>